<name>A0A1H6VZA8_9EURY</name>
<evidence type="ECO:0000256" key="1">
    <source>
        <dbReference type="SAM" id="MobiDB-lite"/>
    </source>
</evidence>
<dbReference type="Proteomes" id="UP000198888">
    <property type="component" value="Unassembled WGS sequence"/>
</dbReference>
<organism evidence="2 3">
    <name type="scientific">Halohasta litchfieldiae</name>
    <dbReference type="NCBI Taxonomy" id="1073996"/>
    <lineage>
        <taxon>Archaea</taxon>
        <taxon>Methanobacteriati</taxon>
        <taxon>Methanobacteriota</taxon>
        <taxon>Stenosarchaea group</taxon>
        <taxon>Halobacteria</taxon>
        <taxon>Halobacteriales</taxon>
        <taxon>Haloferacaceae</taxon>
        <taxon>Halohasta</taxon>
    </lineage>
</organism>
<feature type="region of interest" description="Disordered" evidence="1">
    <location>
        <begin position="1"/>
        <end position="67"/>
    </location>
</feature>
<keyword evidence="3" id="KW-1185">Reference proteome</keyword>
<accession>A0A2H4Q4V1</accession>
<proteinExistence type="predicted"/>
<protein>
    <submittedName>
        <fullName evidence="2">Uncharacterized protein</fullName>
    </submittedName>
</protein>
<dbReference type="KEGG" id="hae:halTADL_2645"/>
<dbReference type="AlphaFoldDB" id="A0A1H6VZA8"/>
<feature type="compositionally biased region" description="Basic and acidic residues" evidence="1">
    <location>
        <begin position="26"/>
        <end position="39"/>
    </location>
</feature>
<dbReference type="STRING" id="1073996.SAMN05444271_11863"/>
<gene>
    <name evidence="2" type="ORF">SAMN05444271_11863</name>
</gene>
<reference evidence="2 3" key="1">
    <citation type="submission" date="2016-10" db="EMBL/GenBank/DDBJ databases">
        <authorList>
            <person name="de Groot N.N."/>
        </authorList>
    </citation>
    <scope>NUCLEOTIDE SEQUENCE [LARGE SCALE GENOMIC DNA]</scope>
    <source>
        <strain evidence="2 3">DSM 22187</strain>
    </source>
</reference>
<accession>A0A1H6VZA8</accession>
<evidence type="ECO:0000313" key="3">
    <source>
        <dbReference type="Proteomes" id="UP000198888"/>
    </source>
</evidence>
<evidence type="ECO:0000313" key="2">
    <source>
        <dbReference type="EMBL" id="SEJ05910.1"/>
    </source>
</evidence>
<dbReference type="EMBL" id="FNYR01000018">
    <property type="protein sequence ID" value="SEJ05910.1"/>
    <property type="molecule type" value="Genomic_DNA"/>
</dbReference>
<sequence>MNGSIRISLEPTRGPIPWSRPTSYRIKSEVVTRQTRDLRSPAGRTHGLTENQHHLLNEVNDAVDGVK</sequence>